<feature type="transmembrane region" description="Helical" evidence="2">
    <location>
        <begin position="131"/>
        <end position="151"/>
    </location>
</feature>
<feature type="compositionally biased region" description="Low complexity" evidence="1">
    <location>
        <begin position="14"/>
        <end position="23"/>
    </location>
</feature>
<dbReference type="EMBL" id="AWSA01000023">
    <property type="protein sequence ID" value="EWT01392.1"/>
    <property type="molecule type" value="Genomic_DNA"/>
</dbReference>
<organism evidence="3 4">
    <name type="scientific">Intrasporangium oryzae NRRL B-24470</name>
    <dbReference type="NCBI Taxonomy" id="1386089"/>
    <lineage>
        <taxon>Bacteria</taxon>
        <taxon>Bacillati</taxon>
        <taxon>Actinomycetota</taxon>
        <taxon>Actinomycetes</taxon>
        <taxon>Micrococcales</taxon>
        <taxon>Intrasporangiaceae</taxon>
        <taxon>Intrasporangium</taxon>
    </lineage>
</organism>
<sequence>MFTVPVPRWDDEAAAAPEAPGPAVTQAIPAGSPSREPLATVPLPTFVPYAAEPPPTDTPTPAVVPAPALSRGTGAGTVPAEAEVDPLLGAVGVALFWMTVGWWVFVLVRVLGRVARVGGSDRLLIDTVDRYVEETIIAAILSVLAALLLLLSRGRSGRDALGWSALALAVVTVGVAVWRVLP</sequence>
<dbReference type="eggNOG" id="ENOG50323G8">
    <property type="taxonomic scope" value="Bacteria"/>
</dbReference>
<feature type="transmembrane region" description="Helical" evidence="2">
    <location>
        <begin position="163"/>
        <end position="181"/>
    </location>
</feature>
<protein>
    <submittedName>
        <fullName evidence="3">Uncharacterized protein</fullName>
    </submittedName>
</protein>
<name>W9G7Z6_9MICO</name>
<proteinExistence type="predicted"/>
<accession>W9G7Z6</accession>
<comment type="caution">
    <text evidence="3">The sequence shown here is derived from an EMBL/GenBank/DDBJ whole genome shotgun (WGS) entry which is preliminary data.</text>
</comment>
<evidence type="ECO:0000313" key="3">
    <source>
        <dbReference type="EMBL" id="EWT01392.1"/>
    </source>
</evidence>
<keyword evidence="2" id="KW-0812">Transmembrane</keyword>
<keyword evidence="2" id="KW-0472">Membrane</keyword>
<feature type="region of interest" description="Disordered" evidence="1">
    <location>
        <begin position="1"/>
        <end position="33"/>
    </location>
</feature>
<dbReference type="AlphaFoldDB" id="W9G7Z6"/>
<feature type="transmembrane region" description="Helical" evidence="2">
    <location>
        <begin position="87"/>
        <end position="111"/>
    </location>
</feature>
<keyword evidence="4" id="KW-1185">Reference proteome</keyword>
<gene>
    <name evidence="3" type="ORF">N865_08635</name>
</gene>
<dbReference type="STRING" id="1386089.N865_08635"/>
<evidence type="ECO:0000313" key="4">
    <source>
        <dbReference type="Proteomes" id="UP000019489"/>
    </source>
</evidence>
<keyword evidence="2" id="KW-1133">Transmembrane helix</keyword>
<evidence type="ECO:0000256" key="2">
    <source>
        <dbReference type="SAM" id="Phobius"/>
    </source>
</evidence>
<evidence type="ECO:0000256" key="1">
    <source>
        <dbReference type="SAM" id="MobiDB-lite"/>
    </source>
</evidence>
<reference evidence="3 4" key="1">
    <citation type="submission" date="2013-08" db="EMBL/GenBank/DDBJ databases">
        <title>Intrasporangium oryzae NRRL B-24470.</title>
        <authorList>
            <person name="Liu H."/>
            <person name="Wang G."/>
        </authorList>
    </citation>
    <scope>NUCLEOTIDE SEQUENCE [LARGE SCALE GENOMIC DNA]</scope>
    <source>
        <strain evidence="3 4">NRRL B-24470</strain>
    </source>
</reference>
<dbReference type="Proteomes" id="UP000019489">
    <property type="component" value="Unassembled WGS sequence"/>
</dbReference>
<dbReference type="PATRIC" id="fig|1386089.3.peg.2398"/>